<dbReference type="Gene3D" id="2.60.40.10">
    <property type="entry name" value="Immunoglobulins"/>
    <property type="match status" value="1"/>
</dbReference>
<reference evidence="7" key="1">
    <citation type="journal article" date="2018" name="DNA Res.">
        <title>Multiple hybrid de novo genome assembly of finger millet, an orphan allotetraploid crop.</title>
        <authorList>
            <person name="Hatakeyama M."/>
            <person name="Aluri S."/>
            <person name="Balachadran M.T."/>
            <person name="Sivarajan S.R."/>
            <person name="Patrignani A."/>
            <person name="Gruter S."/>
            <person name="Poveda L."/>
            <person name="Shimizu-Inatsugi R."/>
            <person name="Baeten J."/>
            <person name="Francoijs K.J."/>
            <person name="Nataraja K.N."/>
            <person name="Reddy Y.A.N."/>
            <person name="Phadnis S."/>
            <person name="Ravikumar R.L."/>
            <person name="Schlapbach R."/>
            <person name="Sreeman S.M."/>
            <person name="Shimizu K.K."/>
        </authorList>
    </citation>
    <scope>NUCLEOTIDE SEQUENCE</scope>
</reference>
<dbReference type="InterPro" id="IPR016763">
    <property type="entry name" value="VAP"/>
</dbReference>
<sequence>MSCSVKLTNNTDSYVAYCWKVSNPKDYCVKQNKGILLPRSICTTVITKQALLEAPPDLACKDKFLLRSTRVIEGFTTNDISDEIFRKEIMDEVKLNVVLVAAAEKEKV</sequence>
<name>A0AAV5BYE8_ELECO</name>
<keyword evidence="3" id="KW-0812">Transmembrane</keyword>
<dbReference type="PANTHER" id="PTHR10809:SF6">
    <property type="entry name" value="AT11025P-RELATED"/>
    <property type="match status" value="1"/>
</dbReference>
<dbReference type="EMBL" id="BQKI01000003">
    <property type="protein sequence ID" value="GJM90982.1"/>
    <property type="molecule type" value="Genomic_DNA"/>
</dbReference>
<evidence type="ECO:0000256" key="3">
    <source>
        <dbReference type="ARBA" id="ARBA00022692"/>
    </source>
</evidence>
<dbReference type="SUPFAM" id="SSF49354">
    <property type="entry name" value="PapD-like"/>
    <property type="match status" value="1"/>
</dbReference>
<dbReference type="PROSITE" id="PS50202">
    <property type="entry name" value="MSP"/>
    <property type="match status" value="1"/>
</dbReference>
<keyword evidence="5" id="KW-0472">Membrane</keyword>
<dbReference type="PANTHER" id="PTHR10809">
    <property type="entry name" value="VESICLE-ASSOCIATED MEMBRANE PROTEIN-ASSOCIATED PROTEIN"/>
    <property type="match status" value="1"/>
</dbReference>
<comment type="subcellular location">
    <subcellularLocation>
        <location evidence="1">Membrane</location>
        <topology evidence="1">Single-pass type IV membrane protein</topology>
    </subcellularLocation>
</comment>
<gene>
    <name evidence="7" type="primary">ga07315</name>
    <name evidence="7" type="ORF">PR202_ga07315</name>
</gene>
<protein>
    <recommendedName>
        <fullName evidence="6">MSP domain-containing protein</fullName>
    </recommendedName>
</protein>
<proteinExistence type="inferred from homology"/>
<comment type="similarity">
    <text evidence="2">Belongs to the VAMP-associated protein (VAP) (TC 9.B.17) family.</text>
</comment>
<dbReference type="InterPro" id="IPR000535">
    <property type="entry name" value="MSP_dom"/>
</dbReference>
<dbReference type="InterPro" id="IPR008962">
    <property type="entry name" value="PapD-like_sf"/>
</dbReference>
<dbReference type="InterPro" id="IPR013783">
    <property type="entry name" value="Ig-like_fold"/>
</dbReference>
<organism evidence="7 8">
    <name type="scientific">Eleusine coracana subsp. coracana</name>
    <dbReference type="NCBI Taxonomy" id="191504"/>
    <lineage>
        <taxon>Eukaryota</taxon>
        <taxon>Viridiplantae</taxon>
        <taxon>Streptophyta</taxon>
        <taxon>Embryophyta</taxon>
        <taxon>Tracheophyta</taxon>
        <taxon>Spermatophyta</taxon>
        <taxon>Magnoliopsida</taxon>
        <taxon>Liliopsida</taxon>
        <taxon>Poales</taxon>
        <taxon>Poaceae</taxon>
        <taxon>PACMAD clade</taxon>
        <taxon>Chloridoideae</taxon>
        <taxon>Cynodonteae</taxon>
        <taxon>Eleusininae</taxon>
        <taxon>Eleusine</taxon>
    </lineage>
</organism>
<keyword evidence="8" id="KW-1185">Reference proteome</keyword>
<evidence type="ECO:0000256" key="1">
    <source>
        <dbReference type="ARBA" id="ARBA00004211"/>
    </source>
</evidence>
<evidence type="ECO:0000259" key="6">
    <source>
        <dbReference type="PROSITE" id="PS50202"/>
    </source>
</evidence>
<dbReference type="GO" id="GO:0090158">
    <property type="term" value="P:endoplasmic reticulum membrane organization"/>
    <property type="evidence" value="ECO:0007669"/>
    <property type="project" value="TreeGrafter"/>
</dbReference>
<feature type="domain" description="MSP" evidence="6">
    <location>
        <begin position="1"/>
        <end position="103"/>
    </location>
</feature>
<evidence type="ECO:0000256" key="5">
    <source>
        <dbReference type="ARBA" id="ARBA00023136"/>
    </source>
</evidence>
<dbReference type="AlphaFoldDB" id="A0AAV5BYE8"/>
<evidence type="ECO:0000256" key="2">
    <source>
        <dbReference type="ARBA" id="ARBA00008932"/>
    </source>
</evidence>
<comment type="caution">
    <text evidence="7">The sequence shown here is derived from an EMBL/GenBank/DDBJ whole genome shotgun (WGS) entry which is preliminary data.</text>
</comment>
<accession>A0AAV5BYE8</accession>
<dbReference type="GO" id="GO:0061817">
    <property type="term" value="P:endoplasmic reticulum-plasma membrane tethering"/>
    <property type="evidence" value="ECO:0007669"/>
    <property type="project" value="TreeGrafter"/>
</dbReference>
<evidence type="ECO:0000256" key="4">
    <source>
        <dbReference type="ARBA" id="ARBA00022989"/>
    </source>
</evidence>
<dbReference type="Pfam" id="PF00635">
    <property type="entry name" value="Motile_Sperm"/>
    <property type="match status" value="1"/>
</dbReference>
<dbReference type="Proteomes" id="UP001054889">
    <property type="component" value="Unassembled WGS sequence"/>
</dbReference>
<evidence type="ECO:0000313" key="7">
    <source>
        <dbReference type="EMBL" id="GJM90982.1"/>
    </source>
</evidence>
<evidence type="ECO:0000313" key="8">
    <source>
        <dbReference type="Proteomes" id="UP001054889"/>
    </source>
</evidence>
<reference evidence="7" key="2">
    <citation type="submission" date="2021-12" db="EMBL/GenBank/DDBJ databases">
        <title>Resequencing data analysis of finger millet.</title>
        <authorList>
            <person name="Hatakeyama M."/>
            <person name="Aluri S."/>
            <person name="Balachadran M.T."/>
            <person name="Sivarajan S.R."/>
            <person name="Poveda L."/>
            <person name="Shimizu-Inatsugi R."/>
            <person name="Schlapbach R."/>
            <person name="Sreeman S.M."/>
            <person name="Shimizu K.K."/>
        </authorList>
    </citation>
    <scope>NUCLEOTIDE SEQUENCE</scope>
</reference>
<dbReference type="GO" id="GO:0005886">
    <property type="term" value="C:plasma membrane"/>
    <property type="evidence" value="ECO:0007669"/>
    <property type="project" value="TreeGrafter"/>
</dbReference>
<keyword evidence="4" id="KW-1133">Transmembrane helix</keyword>
<dbReference type="GO" id="GO:0005789">
    <property type="term" value="C:endoplasmic reticulum membrane"/>
    <property type="evidence" value="ECO:0007669"/>
    <property type="project" value="InterPro"/>
</dbReference>